<reference evidence="2" key="1">
    <citation type="submission" date="2021-01" db="EMBL/GenBank/DDBJ databases">
        <title>Rhizobium sp. strain KVB221 16S ribosomal RNA gene Genome sequencing and assembly.</title>
        <authorList>
            <person name="Kang M."/>
        </authorList>
    </citation>
    <scope>NUCLEOTIDE SEQUENCE</scope>
    <source>
        <strain evidence="2">KVB221</strain>
    </source>
</reference>
<sequence>MQVGIFAKTFAGADPKTVLSHSAAAGYGCVQYNFACSGLASMPDTVPEEAMHAIVSAMQATGMEIAALSATYNMIHPDRLVREAGMARLEVALKAAARLAIPLVTLCTGTRDSDDQWRHHPDNASAEAWRDLVTEMERAAAKAEALGIHLGIEPEQANVVQDAQCAVRLMREVPSQSLRIVFDPANLFEHASQNEARSIVTRSIDVLADRIAMAHAKDRDAAGQFVTAGQGIVDFPDLISRLKQAGFDGPVVTHGLEEHEAPEVARFLAGLIA</sequence>
<dbReference type="Gene3D" id="3.20.20.150">
    <property type="entry name" value="Divalent-metal-dependent TIM barrel enzymes"/>
    <property type="match status" value="1"/>
</dbReference>
<proteinExistence type="predicted"/>
<dbReference type="RefSeq" id="WP_201654336.1">
    <property type="nucleotide sequence ID" value="NZ_JAEQNC010000003.1"/>
</dbReference>
<organism evidence="2 3">
    <name type="scientific">Rhizobium setariae</name>
    <dbReference type="NCBI Taxonomy" id="2801340"/>
    <lineage>
        <taxon>Bacteria</taxon>
        <taxon>Pseudomonadati</taxon>
        <taxon>Pseudomonadota</taxon>
        <taxon>Alphaproteobacteria</taxon>
        <taxon>Hyphomicrobiales</taxon>
        <taxon>Rhizobiaceae</taxon>
        <taxon>Rhizobium/Agrobacterium group</taxon>
        <taxon>Rhizobium</taxon>
    </lineage>
</organism>
<dbReference type="AlphaFoldDB" id="A0A936YNP0"/>
<gene>
    <name evidence="2" type="ORF">JJB09_05435</name>
</gene>
<protein>
    <submittedName>
        <fullName evidence="2">Sugar phosphate isomerase/epimerase</fullName>
    </submittedName>
</protein>
<dbReference type="PANTHER" id="PTHR12110:SF21">
    <property type="entry name" value="XYLOSE ISOMERASE-LIKE TIM BARREL DOMAIN-CONTAINING PROTEIN"/>
    <property type="match status" value="1"/>
</dbReference>
<keyword evidence="3" id="KW-1185">Reference proteome</keyword>
<evidence type="ECO:0000313" key="3">
    <source>
        <dbReference type="Proteomes" id="UP000633219"/>
    </source>
</evidence>
<dbReference type="Pfam" id="PF01261">
    <property type="entry name" value="AP_endonuc_2"/>
    <property type="match status" value="1"/>
</dbReference>
<comment type="caution">
    <text evidence="2">The sequence shown here is derived from an EMBL/GenBank/DDBJ whole genome shotgun (WGS) entry which is preliminary data.</text>
</comment>
<dbReference type="InterPro" id="IPR013022">
    <property type="entry name" value="Xyl_isomerase-like_TIM-brl"/>
</dbReference>
<dbReference type="PANTHER" id="PTHR12110">
    <property type="entry name" value="HYDROXYPYRUVATE ISOMERASE"/>
    <property type="match status" value="1"/>
</dbReference>
<evidence type="ECO:0000259" key="1">
    <source>
        <dbReference type="Pfam" id="PF01261"/>
    </source>
</evidence>
<dbReference type="Proteomes" id="UP000633219">
    <property type="component" value="Unassembled WGS sequence"/>
</dbReference>
<dbReference type="EMBL" id="JAEQNC010000003">
    <property type="protein sequence ID" value="MBL0371464.1"/>
    <property type="molecule type" value="Genomic_DNA"/>
</dbReference>
<keyword evidence="2" id="KW-0413">Isomerase</keyword>
<feature type="domain" description="Xylose isomerase-like TIM barrel" evidence="1">
    <location>
        <begin position="22"/>
        <end position="263"/>
    </location>
</feature>
<dbReference type="GO" id="GO:0016853">
    <property type="term" value="F:isomerase activity"/>
    <property type="evidence" value="ECO:0007669"/>
    <property type="project" value="UniProtKB-KW"/>
</dbReference>
<accession>A0A936YNP0</accession>
<name>A0A936YNP0_9HYPH</name>
<dbReference type="InterPro" id="IPR050312">
    <property type="entry name" value="IolE/XylAMocC-like"/>
</dbReference>
<dbReference type="SUPFAM" id="SSF51658">
    <property type="entry name" value="Xylose isomerase-like"/>
    <property type="match status" value="1"/>
</dbReference>
<dbReference type="InterPro" id="IPR036237">
    <property type="entry name" value="Xyl_isomerase-like_sf"/>
</dbReference>
<evidence type="ECO:0000313" key="2">
    <source>
        <dbReference type="EMBL" id="MBL0371464.1"/>
    </source>
</evidence>